<keyword evidence="2 5" id="KW-0479">Metal-binding</keyword>
<keyword evidence="4 5" id="KW-0460">Magnesium</keyword>
<evidence type="ECO:0000313" key="7">
    <source>
        <dbReference type="Proteomes" id="UP001179600"/>
    </source>
</evidence>
<dbReference type="GO" id="GO:0006020">
    <property type="term" value="P:inositol metabolic process"/>
    <property type="evidence" value="ECO:0007669"/>
    <property type="project" value="TreeGrafter"/>
</dbReference>
<feature type="binding site" evidence="5">
    <location>
        <position position="85"/>
    </location>
    <ligand>
        <name>Mg(2+)</name>
        <dbReference type="ChEBI" id="CHEBI:18420"/>
        <label>1</label>
        <note>catalytic</note>
    </ligand>
</feature>
<dbReference type="Gene3D" id="3.40.190.80">
    <property type="match status" value="1"/>
</dbReference>
<dbReference type="Proteomes" id="UP001179600">
    <property type="component" value="Chromosome"/>
</dbReference>
<dbReference type="InterPro" id="IPR000760">
    <property type="entry name" value="Inositol_monophosphatase-like"/>
</dbReference>
<dbReference type="PANTHER" id="PTHR20854">
    <property type="entry name" value="INOSITOL MONOPHOSPHATASE"/>
    <property type="match status" value="1"/>
</dbReference>
<name>A0AAE9XH29_9ENTE</name>
<evidence type="ECO:0000313" key="6">
    <source>
        <dbReference type="EMBL" id="WCG23262.1"/>
    </source>
</evidence>
<evidence type="ECO:0000256" key="5">
    <source>
        <dbReference type="PIRSR" id="PIRSR600760-2"/>
    </source>
</evidence>
<dbReference type="GO" id="GO:0007165">
    <property type="term" value="P:signal transduction"/>
    <property type="evidence" value="ECO:0007669"/>
    <property type="project" value="TreeGrafter"/>
</dbReference>
<evidence type="ECO:0000256" key="2">
    <source>
        <dbReference type="ARBA" id="ARBA00022723"/>
    </source>
</evidence>
<evidence type="ECO:0000256" key="4">
    <source>
        <dbReference type="ARBA" id="ARBA00022842"/>
    </source>
</evidence>
<evidence type="ECO:0000256" key="1">
    <source>
        <dbReference type="ARBA" id="ARBA00001946"/>
    </source>
</evidence>
<dbReference type="CDD" id="cd01637">
    <property type="entry name" value="IMPase_like"/>
    <property type="match status" value="1"/>
</dbReference>
<dbReference type="PANTHER" id="PTHR20854:SF4">
    <property type="entry name" value="INOSITOL-1-MONOPHOSPHATASE-RELATED"/>
    <property type="match status" value="1"/>
</dbReference>
<dbReference type="EMBL" id="CP116507">
    <property type="protein sequence ID" value="WCG23262.1"/>
    <property type="molecule type" value="Genomic_DNA"/>
</dbReference>
<dbReference type="SUPFAM" id="SSF56655">
    <property type="entry name" value="Carbohydrate phosphatase"/>
    <property type="match status" value="1"/>
</dbReference>
<dbReference type="RefSeq" id="WP_222317103.1">
    <property type="nucleotide sequence ID" value="NZ_CP081833.1"/>
</dbReference>
<dbReference type="FunFam" id="3.30.540.10:FF:000003">
    <property type="entry name" value="Inositol-1-monophosphatase"/>
    <property type="match status" value="1"/>
</dbReference>
<sequence>MTEQVIADVKQWIAEAEKLIIERLQTPLHVEEKTSQADVVTNVDKEVEAFFVKKITTHYPQDGILGEEGMAEPVTSMDGRVWIIDPIDGTLNFAKQQDHYCMMLALYDNQQPVVGFIYDVPRRELLWGGPSMGVYFNDKAITEVNPDTLADGIISVNTHMFVDNRYRVREIAMDALAVRMTGCAGIGFKEVILGKQNAYISMLAPWDYAPGMAIAAGLGIKTTPLNGEPFTFKERVPVLVAAENTHQEIEKYL</sequence>
<dbReference type="PRINTS" id="PR00377">
    <property type="entry name" value="IMPHPHTASES"/>
</dbReference>
<accession>A0AAE9XH29</accession>
<dbReference type="PROSITE" id="PS00629">
    <property type="entry name" value="IMP_1"/>
    <property type="match status" value="1"/>
</dbReference>
<dbReference type="GO" id="GO:0008934">
    <property type="term" value="F:inositol monophosphate 1-phosphatase activity"/>
    <property type="evidence" value="ECO:0007669"/>
    <property type="project" value="TreeGrafter"/>
</dbReference>
<gene>
    <name evidence="6" type="ORF">PML95_03200</name>
</gene>
<dbReference type="Pfam" id="PF00459">
    <property type="entry name" value="Inositol_P"/>
    <property type="match status" value="1"/>
</dbReference>
<evidence type="ECO:0000256" key="3">
    <source>
        <dbReference type="ARBA" id="ARBA00022801"/>
    </source>
</evidence>
<feature type="binding site" evidence="5">
    <location>
        <position position="67"/>
    </location>
    <ligand>
        <name>Mg(2+)</name>
        <dbReference type="ChEBI" id="CHEBI:18420"/>
        <label>1</label>
        <note>catalytic</note>
    </ligand>
</feature>
<feature type="binding site" evidence="5">
    <location>
        <position position="87"/>
    </location>
    <ligand>
        <name>Mg(2+)</name>
        <dbReference type="ChEBI" id="CHEBI:18420"/>
        <label>1</label>
        <note>catalytic</note>
    </ligand>
</feature>
<reference evidence="6" key="1">
    <citation type="submission" date="2023-01" db="EMBL/GenBank/DDBJ databases">
        <title>Oxazolidinone resistance genes in florfenicol resistant enterococci from beef cattle and veal calves at slaughter.</title>
        <authorList>
            <person name="Biggel M."/>
        </authorList>
    </citation>
    <scope>NUCLEOTIDE SEQUENCE</scope>
    <source>
        <strain evidence="6">K204-1</strain>
    </source>
</reference>
<organism evidence="6 7">
    <name type="scientific">Vagococcus lutrae</name>
    <dbReference type="NCBI Taxonomy" id="81947"/>
    <lineage>
        <taxon>Bacteria</taxon>
        <taxon>Bacillati</taxon>
        <taxon>Bacillota</taxon>
        <taxon>Bacilli</taxon>
        <taxon>Lactobacillales</taxon>
        <taxon>Enterococcaceae</taxon>
        <taxon>Vagococcus</taxon>
    </lineage>
</organism>
<keyword evidence="3" id="KW-0378">Hydrolase</keyword>
<dbReference type="InterPro" id="IPR020583">
    <property type="entry name" value="Inositol_monoP_metal-BS"/>
</dbReference>
<dbReference type="Gene3D" id="3.30.540.10">
    <property type="entry name" value="Fructose-1,6-Bisphosphatase, subunit A, domain 1"/>
    <property type="match status" value="1"/>
</dbReference>
<protein>
    <submittedName>
        <fullName evidence="6">Inositol monophosphatase family protein</fullName>
    </submittedName>
</protein>
<dbReference type="AlphaFoldDB" id="A0AAE9XH29"/>
<proteinExistence type="predicted"/>
<feature type="binding site" evidence="5">
    <location>
        <position position="88"/>
    </location>
    <ligand>
        <name>Mg(2+)</name>
        <dbReference type="ChEBI" id="CHEBI:18420"/>
        <label>1</label>
        <note>catalytic</note>
    </ligand>
</feature>
<comment type="cofactor">
    <cofactor evidence="1 5">
        <name>Mg(2+)</name>
        <dbReference type="ChEBI" id="CHEBI:18420"/>
    </cofactor>
</comment>
<dbReference type="GO" id="GO:0046872">
    <property type="term" value="F:metal ion binding"/>
    <property type="evidence" value="ECO:0007669"/>
    <property type="project" value="UniProtKB-KW"/>
</dbReference>
<feature type="binding site" evidence="5">
    <location>
        <position position="207"/>
    </location>
    <ligand>
        <name>Mg(2+)</name>
        <dbReference type="ChEBI" id="CHEBI:18420"/>
        <label>1</label>
        <note>catalytic</note>
    </ligand>
</feature>